<dbReference type="GO" id="GO:0050684">
    <property type="term" value="P:regulation of mRNA processing"/>
    <property type="evidence" value="ECO:0007669"/>
    <property type="project" value="TreeGrafter"/>
</dbReference>
<dbReference type="GeneID" id="54302533"/>
<keyword evidence="2" id="KW-0723">Serine/threonine-protein kinase</keyword>
<evidence type="ECO:0000256" key="4">
    <source>
        <dbReference type="ARBA" id="ARBA00022741"/>
    </source>
</evidence>
<evidence type="ECO:0000256" key="5">
    <source>
        <dbReference type="ARBA" id="ARBA00022777"/>
    </source>
</evidence>
<dbReference type="RefSeq" id="XP_033393483.1">
    <property type="nucleotide sequence ID" value="XM_033545037.1"/>
</dbReference>
<dbReference type="Gene3D" id="1.10.510.10">
    <property type="entry name" value="Transferase(Phosphotransferase) domain 1"/>
    <property type="match status" value="1"/>
</dbReference>
<name>A0A6A6B2E6_9PEZI</name>
<dbReference type="InterPro" id="IPR008271">
    <property type="entry name" value="Ser/Thr_kinase_AS"/>
</dbReference>
<dbReference type="EMBL" id="ML995500">
    <property type="protein sequence ID" value="KAF2137768.1"/>
    <property type="molecule type" value="Genomic_DNA"/>
</dbReference>
<evidence type="ECO:0000256" key="6">
    <source>
        <dbReference type="ARBA" id="ARBA00022840"/>
    </source>
</evidence>
<feature type="domain" description="Protein kinase" evidence="9">
    <location>
        <begin position="46"/>
        <end position="383"/>
    </location>
</feature>
<keyword evidence="4" id="KW-0547">Nucleotide-binding</keyword>
<comment type="catalytic activity">
    <reaction evidence="7">
        <text>L-threonyl-[protein] + ATP = O-phospho-L-threonyl-[protein] + ADP + H(+)</text>
        <dbReference type="Rhea" id="RHEA:46608"/>
        <dbReference type="Rhea" id="RHEA-COMP:11060"/>
        <dbReference type="Rhea" id="RHEA-COMP:11605"/>
        <dbReference type="ChEBI" id="CHEBI:15378"/>
        <dbReference type="ChEBI" id="CHEBI:30013"/>
        <dbReference type="ChEBI" id="CHEBI:30616"/>
        <dbReference type="ChEBI" id="CHEBI:61977"/>
        <dbReference type="ChEBI" id="CHEBI:456216"/>
        <dbReference type="EC" id="2.7.11.1"/>
    </reaction>
</comment>
<evidence type="ECO:0000313" key="10">
    <source>
        <dbReference type="EMBL" id="KAF2137768.1"/>
    </source>
</evidence>
<evidence type="ECO:0000256" key="1">
    <source>
        <dbReference type="ARBA" id="ARBA00012513"/>
    </source>
</evidence>
<evidence type="ECO:0000256" key="2">
    <source>
        <dbReference type="ARBA" id="ARBA00022527"/>
    </source>
</evidence>
<evidence type="ECO:0000313" key="11">
    <source>
        <dbReference type="Proteomes" id="UP000799438"/>
    </source>
</evidence>
<evidence type="ECO:0000256" key="8">
    <source>
        <dbReference type="ARBA" id="ARBA00048679"/>
    </source>
</evidence>
<evidence type="ECO:0000259" key="9">
    <source>
        <dbReference type="PROSITE" id="PS50011"/>
    </source>
</evidence>
<dbReference type="SMART" id="SM00220">
    <property type="entry name" value="S_TKc"/>
    <property type="match status" value="1"/>
</dbReference>
<proteinExistence type="predicted"/>
<dbReference type="PROSITE" id="PS00108">
    <property type="entry name" value="PROTEIN_KINASE_ST"/>
    <property type="match status" value="1"/>
</dbReference>
<accession>A0A6A6B2E6</accession>
<dbReference type="Proteomes" id="UP000799438">
    <property type="component" value="Unassembled WGS sequence"/>
</dbReference>
<dbReference type="InterPro" id="IPR051334">
    <property type="entry name" value="SRPK"/>
</dbReference>
<organism evidence="10 11">
    <name type="scientific">Aplosporella prunicola CBS 121167</name>
    <dbReference type="NCBI Taxonomy" id="1176127"/>
    <lineage>
        <taxon>Eukaryota</taxon>
        <taxon>Fungi</taxon>
        <taxon>Dikarya</taxon>
        <taxon>Ascomycota</taxon>
        <taxon>Pezizomycotina</taxon>
        <taxon>Dothideomycetes</taxon>
        <taxon>Dothideomycetes incertae sedis</taxon>
        <taxon>Botryosphaeriales</taxon>
        <taxon>Aplosporellaceae</taxon>
        <taxon>Aplosporella</taxon>
    </lineage>
</organism>
<protein>
    <recommendedName>
        <fullName evidence="1">non-specific serine/threonine protein kinase</fullName>
        <ecNumber evidence="1">2.7.11.1</ecNumber>
    </recommendedName>
</protein>
<keyword evidence="3" id="KW-0808">Transferase</keyword>
<evidence type="ECO:0000256" key="7">
    <source>
        <dbReference type="ARBA" id="ARBA00047899"/>
    </source>
</evidence>
<gene>
    <name evidence="10" type="ORF">K452DRAFT_329108</name>
</gene>
<dbReference type="AlphaFoldDB" id="A0A6A6B2E6"/>
<keyword evidence="6" id="KW-0067">ATP-binding</keyword>
<dbReference type="SUPFAM" id="SSF56112">
    <property type="entry name" value="Protein kinase-like (PK-like)"/>
    <property type="match status" value="1"/>
</dbReference>
<dbReference type="InterPro" id="IPR011009">
    <property type="entry name" value="Kinase-like_dom_sf"/>
</dbReference>
<dbReference type="PANTHER" id="PTHR47634:SF9">
    <property type="entry name" value="PROTEIN KINASE DOMAIN-CONTAINING PROTEIN-RELATED"/>
    <property type="match status" value="1"/>
</dbReference>
<dbReference type="EC" id="2.7.11.1" evidence="1"/>
<dbReference type="InterPro" id="IPR000719">
    <property type="entry name" value="Prot_kinase_dom"/>
</dbReference>
<dbReference type="OrthoDB" id="5979581at2759"/>
<keyword evidence="11" id="KW-1185">Reference proteome</keyword>
<evidence type="ECO:0000256" key="3">
    <source>
        <dbReference type="ARBA" id="ARBA00022679"/>
    </source>
</evidence>
<reference evidence="10" key="1">
    <citation type="journal article" date="2020" name="Stud. Mycol.">
        <title>101 Dothideomycetes genomes: a test case for predicting lifestyles and emergence of pathogens.</title>
        <authorList>
            <person name="Haridas S."/>
            <person name="Albert R."/>
            <person name="Binder M."/>
            <person name="Bloem J."/>
            <person name="Labutti K."/>
            <person name="Salamov A."/>
            <person name="Andreopoulos B."/>
            <person name="Baker S."/>
            <person name="Barry K."/>
            <person name="Bills G."/>
            <person name="Bluhm B."/>
            <person name="Cannon C."/>
            <person name="Castanera R."/>
            <person name="Culley D."/>
            <person name="Daum C."/>
            <person name="Ezra D."/>
            <person name="Gonzalez J."/>
            <person name="Henrissat B."/>
            <person name="Kuo A."/>
            <person name="Liang C."/>
            <person name="Lipzen A."/>
            <person name="Lutzoni F."/>
            <person name="Magnuson J."/>
            <person name="Mondo S."/>
            <person name="Nolan M."/>
            <person name="Ohm R."/>
            <person name="Pangilinan J."/>
            <person name="Park H.-J."/>
            <person name="Ramirez L."/>
            <person name="Alfaro M."/>
            <person name="Sun H."/>
            <person name="Tritt A."/>
            <person name="Yoshinaga Y."/>
            <person name="Zwiers L.-H."/>
            <person name="Turgeon B."/>
            <person name="Goodwin S."/>
            <person name="Spatafora J."/>
            <person name="Crous P."/>
            <person name="Grigoriev I."/>
        </authorList>
    </citation>
    <scope>NUCLEOTIDE SEQUENCE</scope>
    <source>
        <strain evidence="10">CBS 121167</strain>
    </source>
</reference>
<dbReference type="GO" id="GO:0000245">
    <property type="term" value="P:spliceosomal complex assembly"/>
    <property type="evidence" value="ECO:0007669"/>
    <property type="project" value="TreeGrafter"/>
</dbReference>
<dbReference type="Pfam" id="PF00069">
    <property type="entry name" value="Pkinase"/>
    <property type="match status" value="1"/>
</dbReference>
<dbReference type="GO" id="GO:0004674">
    <property type="term" value="F:protein serine/threonine kinase activity"/>
    <property type="evidence" value="ECO:0007669"/>
    <property type="project" value="UniProtKB-KW"/>
</dbReference>
<dbReference type="PANTHER" id="PTHR47634">
    <property type="entry name" value="PROTEIN KINASE DOMAIN-CONTAINING PROTEIN-RELATED"/>
    <property type="match status" value="1"/>
</dbReference>
<sequence length="399" mass="46683">MTFATSSASSSSSAFDRQQTEEETLPDYHSINYYPAHIGEVLNFKYQIITKFGYGMYSTVWLCRDLLQHRYVVLKVFIRNSMYGFQAKRELHAYKRLCQVKTDHPGKDFVRNILDLFEVEGPAGPHTCFVHKPLAMRTSGLQRLLPNYRLTTDMLRGFCIHLLHALDYLHTEAGLIHTDIKAANILLENKDEDMLADMEKKEMEHPSEFKVFDDQRIINRSRPMPRPKSWGIPILCDFGEARSSERKYDDDIMPEIYRAPELAIWNLGVMIWDLYEGKYLFDSRADEDELSNIKHLSQIVAYLGPPCEFLKRNGNGFLFFNKNFTRLGTLIDAKIPPFSFEAEEENLEGQDKELLRNFMRLMLCWLPEHRKTAKELLEDDPWINFKELKCSCCNEWGFN</sequence>
<dbReference type="Gene3D" id="3.30.200.20">
    <property type="entry name" value="Phosphorylase Kinase, domain 1"/>
    <property type="match status" value="1"/>
</dbReference>
<dbReference type="PROSITE" id="PS50011">
    <property type="entry name" value="PROTEIN_KINASE_DOM"/>
    <property type="match status" value="1"/>
</dbReference>
<dbReference type="GO" id="GO:0005524">
    <property type="term" value="F:ATP binding"/>
    <property type="evidence" value="ECO:0007669"/>
    <property type="project" value="UniProtKB-KW"/>
</dbReference>
<keyword evidence="5" id="KW-0418">Kinase</keyword>
<comment type="catalytic activity">
    <reaction evidence="8">
        <text>L-seryl-[protein] + ATP = O-phospho-L-seryl-[protein] + ADP + H(+)</text>
        <dbReference type="Rhea" id="RHEA:17989"/>
        <dbReference type="Rhea" id="RHEA-COMP:9863"/>
        <dbReference type="Rhea" id="RHEA-COMP:11604"/>
        <dbReference type="ChEBI" id="CHEBI:15378"/>
        <dbReference type="ChEBI" id="CHEBI:29999"/>
        <dbReference type="ChEBI" id="CHEBI:30616"/>
        <dbReference type="ChEBI" id="CHEBI:83421"/>
        <dbReference type="ChEBI" id="CHEBI:456216"/>
        <dbReference type="EC" id="2.7.11.1"/>
    </reaction>
</comment>